<dbReference type="PANTHER" id="PTHR10920:SF18">
    <property type="entry name" value="RRNA METHYLTRANSFERASE 2, MITOCHONDRIAL"/>
    <property type="match status" value="1"/>
</dbReference>
<keyword evidence="4 9" id="KW-0808">Transferase</keyword>
<evidence type="ECO:0000256" key="7">
    <source>
        <dbReference type="PIRSR" id="PIRSR005461-1"/>
    </source>
</evidence>
<dbReference type="InterPro" id="IPR002877">
    <property type="entry name" value="RNA_MeTrfase_FtsJ_dom"/>
</dbReference>
<reference evidence="10" key="1">
    <citation type="journal article" date="2018" name="Nat. Microbiol.">
        <title>Leveraging single-cell genomics to expand the fungal tree of life.</title>
        <authorList>
            <person name="Ahrendt S.R."/>
            <person name="Quandt C.A."/>
            <person name="Ciobanu D."/>
            <person name="Clum A."/>
            <person name="Salamov A."/>
            <person name="Andreopoulos B."/>
            <person name="Cheng J.F."/>
            <person name="Woyke T."/>
            <person name="Pelin A."/>
            <person name="Henrissat B."/>
            <person name="Reynolds N.K."/>
            <person name="Benny G.L."/>
            <person name="Smith M.E."/>
            <person name="James T.Y."/>
            <person name="Grigoriev I.V."/>
        </authorList>
    </citation>
    <scope>NUCLEOTIDE SEQUENCE [LARGE SCALE GENOMIC DNA]</scope>
    <source>
        <strain evidence="10">RSA 468</strain>
    </source>
</reference>
<dbReference type="InterPro" id="IPR015507">
    <property type="entry name" value="rRNA-MeTfrase_E"/>
</dbReference>
<gene>
    <name evidence="9" type="ORF">BJ085DRAFT_14220</name>
</gene>
<dbReference type="InterPro" id="IPR029063">
    <property type="entry name" value="SAM-dependent_MTases_sf"/>
</dbReference>
<comment type="similarity">
    <text evidence="1">Belongs to the class I-like SAM-binding methyltransferase superfamily. RNA methyltransferase RlmE family.</text>
</comment>
<dbReference type="Proteomes" id="UP000268162">
    <property type="component" value="Unassembled WGS sequence"/>
</dbReference>
<sequence>MRIQPTSSYTAIHCTGAFRPAPPAWGPALSRAYSSFSDSKRWLDRQRNDPYVKKAQQLNLRSRGAFKLIEIDQKYHFLRSGAVCIDCGAAPGGWSEDPAAPSAAITGTAGGGDSEKYRIFAMDLLPMAGIDGVQFFQRDFTQPESIALLKNALKGKPVNTIVSDMAPSFSGTHSIDHLRTMNLCEDVLGLAGQVLAPGGTMVCKFLVGGSEQEFRQELRNHFNKVNIYKPKASRKESSESYFVCLGKKRSP</sequence>
<dbReference type="HAMAP" id="MF_01547">
    <property type="entry name" value="RNA_methyltr_E"/>
    <property type="match status" value="1"/>
</dbReference>
<evidence type="ECO:0000259" key="8">
    <source>
        <dbReference type="Pfam" id="PF01728"/>
    </source>
</evidence>
<dbReference type="GO" id="GO:0008650">
    <property type="term" value="F:rRNA (uridine-2'-O-)-methyltransferase activity"/>
    <property type="evidence" value="ECO:0007669"/>
    <property type="project" value="TreeGrafter"/>
</dbReference>
<keyword evidence="10" id="KW-1185">Reference proteome</keyword>
<dbReference type="EMBL" id="ML002240">
    <property type="protein sequence ID" value="RKP39860.1"/>
    <property type="molecule type" value="Genomic_DNA"/>
</dbReference>
<keyword evidence="2" id="KW-0698">rRNA processing</keyword>
<dbReference type="InterPro" id="IPR050082">
    <property type="entry name" value="RNA_methyltr_RlmE"/>
</dbReference>
<feature type="domain" description="Ribosomal RNA methyltransferase FtsJ" evidence="8">
    <location>
        <begin position="61"/>
        <end position="247"/>
    </location>
</feature>
<evidence type="ECO:0000256" key="5">
    <source>
        <dbReference type="ARBA" id="ARBA00022691"/>
    </source>
</evidence>
<keyword evidence="3 9" id="KW-0489">Methyltransferase</keyword>
<dbReference type="Gene3D" id="3.40.50.150">
    <property type="entry name" value="Vaccinia Virus protein VP39"/>
    <property type="match status" value="1"/>
</dbReference>
<dbReference type="Pfam" id="PF01728">
    <property type="entry name" value="FtsJ"/>
    <property type="match status" value="1"/>
</dbReference>
<dbReference type="SUPFAM" id="SSF53335">
    <property type="entry name" value="S-adenosyl-L-methionine-dependent methyltransferases"/>
    <property type="match status" value="1"/>
</dbReference>
<name>A0A4Q0A3M4_9FUNG</name>
<keyword evidence="5 7" id="KW-0949">S-adenosyl-L-methionine</keyword>
<evidence type="ECO:0000256" key="1">
    <source>
        <dbReference type="ARBA" id="ARBA00009258"/>
    </source>
</evidence>
<dbReference type="AlphaFoldDB" id="A0A4Q0A3M4"/>
<dbReference type="STRING" id="215637.A0A4Q0A3M4"/>
<evidence type="ECO:0000256" key="3">
    <source>
        <dbReference type="ARBA" id="ARBA00022603"/>
    </source>
</evidence>
<evidence type="ECO:0000256" key="6">
    <source>
        <dbReference type="ARBA" id="ARBA00041184"/>
    </source>
</evidence>
<evidence type="ECO:0000256" key="4">
    <source>
        <dbReference type="ARBA" id="ARBA00022679"/>
    </source>
</evidence>
<dbReference type="GO" id="GO:0005739">
    <property type="term" value="C:mitochondrion"/>
    <property type="evidence" value="ECO:0007669"/>
    <property type="project" value="TreeGrafter"/>
</dbReference>
<organism evidence="9 10">
    <name type="scientific">Dimargaris cristalligena</name>
    <dbReference type="NCBI Taxonomy" id="215637"/>
    <lineage>
        <taxon>Eukaryota</taxon>
        <taxon>Fungi</taxon>
        <taxon>Fungi incertae sedis</taxon>
        <taxon>Zoopagomycota</taxon>
        <taxon>Kickxellomycotina</taxon>
        <taxon>Dimargaritomycetes</taxon>
        <taxon>Dimargaritales</taxon>
        <taxon>Dimargaritaceae</taxon>
        <taxon>Dimargaris</taxon>
    </lineage>
</organism>
<protein>
    <recommendedName>
        <fullName evidence="6">rRNA methyltransferase 2, mitochondrial</fullName>
    </recommendedName>
</protein>
<evidence type="ECO:0000313" key="10">
    <source>
        <dbReference type="Proteomes" id="UP000268162"/>
    </source>
</evidence>
<proteinExistence type="inferred from homology"/>
<evidence type="ECO:0000256" key="2">
    <source>
        <dbReference type="ARBA" id="ARBA00022552"/>
    </source>
</evidence>
<evidence type="ECO:0000313" key="9">
    <source>
        <dbReference type="EMBL" id="RKP39860.1"/>
    </source>
</evidence>
<feature type="active site" description="Proton acceptor" evidence="7">
    <location>
        <position position="204"/>
    </location>
</feature>
<dbReference type="PIRSF" id="PIRSF005461">
    <property type="entry name" value="23S_rRNA_mtase"/>
    <property type="match status" value="1"/>
</dbReference>
<accession>A0A4Q0A3M4</accession>
<dbReference type="PANTHER" id="PTHR10920">
    <property type="entry name" value="RIBOSOMAL RNA METHYLTRANSFERASE"/>
    <property type="match status" value="1"/>
</dbReference>